<dbReference type="InterPro" id="IPR018247">
    <property type="entry name" value="EF_Hand_1_Ca_BS"/>
</dbReference>
<accession>A0A6B2LLR1</accession>
<dbReference type="Pfam" id="PF13499">
    <property type="entry name" value="EF-hand_7"/>
    <property type="match status" value="1"/>
</dbReference>
<feature type="domain" description="EF-hand" evidence="7">
    <location>
        <begin position="127"/>
        <end position="162"/>
    </location>
</feature>
<name>A0A6B2LLR1_9EUKA</name>
<dbReference type="GO" id="GO:0005509">
    <property type="term" value="F:calcium ion binding"/>
    <property type="evidence" value="ECO:0007669"/>
    <property type="project" value="InterPro"/>
</dbReference>
<comment type="similarity">
    <text evidence="1">Belongs to the recoverin family.</text>
</comment>
<evidence type="ECO:0000256" key="4">
    <source>
        <dbReference type="ARBA" id="ARBA00022737"/>
    </source>
</evidence>
<keyword evidence="5" id="KW-0106">Calcium</keyword>
<evidence type="ECO:0000256" key="2">
    <source>
        <dbReference type="ARBA" id="ARBA00022707"/>
    </source>
</evidence>
<evidence type="ECO:0000259" key="7">
    <source>
        <dbReference type="PROSITE" id="PS50222"/>
    </source>
</evidence>
<dbReference type="PANTHER" id="PTHR23055">
    <property type="entry name" value="CALCIUM BINDING PROTEINS"/>
    <property type="match status" value="1"/>
</dbReference>
<proteinExistence type="inferred from homology"/>
<dbReference type="SUPFAM" id="SSF47473">
    <property type="entry name" value="EF-hand"/>
    <property type="match status" value="1"/>
</dbReference>
<sequence>MGSKSSTPLVAADVLKEAKKRVSKEVLEKLETDWGDKHKKAEIGIEDFSKLMQNLPEAEIESLFKLYDINHNGKISWKEYVCTVVLIMNGTLEEKLELLFNAFDEDRNQRISRKEFSTAVSKFSKENNAEFIEEAFNQCDKNKDDTISKDEFWDFINNDVNLFKRVCGILAVGLLD</sequence>
<keyword evidence="3" id="KW-0479">Metal-binding</keyword>
<evidence type="ECO:0000313" key="8">
    <source>
        <dbReference type="EMBL" id="NDV37865.1"/>
    </source>
</evidence>
<protein>
    <recommendedName>
        <fullName evidence="7">EF-hand domain-containing protein</fullName>
    </recommendedName>
</protein>
<reference evidence="8" key="1">
    <citation type="journal article" date="2020" name="J. Eukaryot. Microbiol.">
        <title>De novo Sequencing, Assembly and Annotation of the Transcriptome for the Free-Living Testate Amoeba Arcella intermedia.</title>
        <authorList>
            <person name="Ribeiro G.M."/>
            <person name="Porfirio-Sousa A.L."/>
            <person name="Maurer-Alcala X.X."/>
            <person name="Katz L.A."/>
            <person name="Lahr D.J.G."/>
        </authorList>
    </citation>
    <scope>NUCLEOTIDE SEQUENCE</scope>
</reference>
<evidence type="ECO:0000256" key="6">
    <source>
        <dbReference type="ARBA" id="ARBA00023288"/>
    </source>
</evidence>
<dbReference type="CDD" id="cd00051">
    <property type="entry name" value="EFh"/>
    <property type="match status" value="2"/>
</dbReference>
<keyword evidence="4" id="KW-0677">Repeat</keyword>
<dbReference type="AlphaFoldDB" id="A0A6B2LLR1"/>
<dbReference type="InterPro" id="IPR028846">
    <property type="entry name" value="Recoverin"/>
</dbReference>
<dbReference type="SMART" id="SM00054">
    <property type="entry name" value="EFh"/>
    <property type="match status" value="3"/>
</dbReference>
<dbReference type="Gene3D" id="1.10.238.10">
    <property type="entry name" value="EF-hand"/>
    <property type="match status" value="1"/>
</dbReference>
<dbReference type="PROSITE" id="PS50222">
    <property type="entry name" value="EF_HAND_2"/>
    <property type="match status" value="3"/>
</dbReference>
<keyword evidence="2" id="KW-0519">Myristate</keyword>
<keyword evidence="6" id="KW-0449">Lipoprotein</keyword>
<dbReference type="PROSITE" id="PS00018">
    <property type="entry name" value="EF_HAND_1"/>
    <property type="match status" value="3"/>
</dbReference>
<dbReference type="InterPro" id="IPR002048">
    <property type="entry name" value="EF_hand_dom"/>
</dbReference>
<dbReference type="PANTHER" id="PTHR23055:SF178">
    <property type="entry name" value="NEUROCALCIN HOMOLOG"/>
    <property type="match status" value="1"/>
</dbReference>
<dbReference type="EMBL" id="GIBP01008896">
    <property type="protein sequence ID" value="NDV37865.1"/>
    <property type="molecule type" value="Transcribed_RNA"/>
</dbReference>
<evidence type="ECO:0000256" key="1">
    <source>
        <dbReference type="ARBA" id="ARBA00006049"/>
    </source>
</evidence>
<evidence type="ECO:0000256" key="3">
    <source>
        <dbReference type="ARBA" id="ARBA00022723"/>
    </source>
</evidence>
<evidence type="ECO:0000256" key="5">
    <source>
        <dbReference type="ARBA" id="ARBA00022837"/>
    </source>
</evidence>
<feature type="domain" description="EF-hand" evidence="7">
    <location>
        <begin position="91"/>
        <end position="126"/>
    </location>
</feature>
<organism evidence="8">
    <name type="scientific">Arcella intermedia</name>
    <dbReference type="NCBI Taxonomy" id="1963864"/>
    <lineage>
        <taxon>Eukaryota</taxon>
        <taxon>Amoebozoa</taxon>
        <taxon>Tubulinea</taxon>
        <taxon>Elardia</taxon>
        <taxon>Arcellinida</taxon>
        <taxon>Sphaerothecina</taxon>
        <taxon>Arcellidae</taxon>
        <taxon>Arcella</taxon>
    </lineage>
</organism>
<dbReference type="InterPro" id="IPR011992">
    <property type="entry name" value="EF-hand-dom_pair"/>
</dbReference>
<feature type="domain" description="EF-hand" evidence="7">
    <location>
        <begin position="55"/>
        <end position="90"/>
    </location>
</feature>
<dbReference type="Pfam" id="PF13202">
    <property type="entry name" value="EF-hand_5"/>
    <property type="match status" value="1"/>
</dbReference>